<dbReference type="Proteomes" id="UP000309340">
    <property type="component" value="Unassembled WGS sequence"/>
</dbReference>
<comment type="caution">
    <text evidence="2">The sequence shown here is derived from an EMBL/GenBank/DDBJ whole genome shotgun (WGS) entry which is preliminary data.</text>
</comment>
<evidence type="ECO:0000256" key="1">
    <source>
        <dbReference type="SAM" id="MobiDB-lite"/>
    </source>
</evidence>
<gene>
    <name evidence="2" type="ORF">B0A55_05229</name>
</gene>
<name>A0A4U0XET8_9PEZI</name>
<feature type="compositionally biased region" description="Polar residues" evidence="1">
    <location>
        <begin position="1"/>
        <end position="20"/>
    </location>
</feature>
<accession>A0A4U0XET8</accession>
<proteinExistence type="predicted"/>
<keyword evidence="3" id="KW-1185">Reference proteome</keyword>
<feature type="region of interest" description="Disordered" evidence="1">
    <location>
        <begin position="1"/>
        <end position="79"/>
    </location>
</feature>
<dbReference type="OrthoDB" id="407617at2759"/>
<reference evidence="2 3" key="1">
    <citation type="submission" date="2017-03" db="EMBL/GenBank/DDBJ databases">
        <title>Genomes of endolithic fungi from Antarctica.</title>
        <authorList>
            <person name="Coleine C."/>
            <person name="Masonjones S."/>
            <person name="Stajich J.E."/>
        </authorList>
    </citation>
    <scope>NUCLEOTIDE SEQUENCE [LARGE SCALE GENOMIC DNA]</scope>
    <source>
        <strain evidence="2 3">CCFEE 5184</strain>
    </source>
</reference>
<feature type="region of interest" description="Disordered" evidence="1">
    <location>
        <begin position="161"/>
        <end position="185"/>
    </location>
</feature>
<protein>
    <submittedName>
        <fullName evidence="2">Uncharacterized protein</fullName>
    </submittedName>
</protein>
<organism evidence="2 3">
    <name type="scientific">Friedmanniomyces simplex</name>
    <dbReference type="NCBI Taxonomy" id="329884"/>
    <lineage>
        <taxon>Eukaryota</taxon>
        <taxon>Fungi</taxon>
        <taxon>Dikarya</taxon>
        <taxon>Ascomycota</taxon>
        <taxon>Pezizomycotina</taxon>
        <taxon>Dothideomycetes</taxon>
        <taxon>Dothideomycetidae</taxon>
        <taxon>Mycosphaerellales</taxon>
        <taxon>Teratosphaeriaceae</taxon>
        <taxon>Friedmanniomyces</taxon>
    </lineage>
</organism>
<dbReference type="EMBL" id="NAJQ01000240">
    <property type="protein sequence ID" value="TKA74078.1"/>
    <property type="molecule type" value="Genomic_DNA"/>
</dbReference>
<dbReference type="AlphaFoldDB" id="A0A4U0XET8"/>
<sequence length="245" mass="27885">MDSEQQQQKEMMSGESTPDYPQTPKAASSIDRLHRSDSQETLRTSITEVESVESVESFESTPSRDYPAPPLNSPMTMSEVGDRELPNADSLADKLQAMPNNFADVTPPTSIRDDKGKTLLYHGVEVKDFGHWHDPPRALRYRVKMLTAKRVERVERIPRWERDSTPTPAKARGTKTPPTKDLFPEHSNWANVAEEDVMVGLKRLTMLARDEHKVDPTKTIEQIYSERLAKLIRESELQFDLGVLQ</sequence>
<feature type="compositionally biased region" description="Low complexity" evidence="1">
    <location>
        <begin position="44"/>
        <end position="61"/>
    </location>
</feature>
<evidence type="ECO:0000313" key="2">
    <source>
        <dbReference type="EMBL" id="TKA74078.1"/>
    </source>
</evidence>
<feature type="compositionally biased region" description="Basic and acidic residues" evidence="1">
    <location>
        <begin position="31"/>
        <end position="40"/>
    </location>
</feature>
<evidence type="ECO:0000313" key="3">
    <source>
        <dbReference type="Proteomes" id="UP000309340"/>
    </source>
</evidence>